<gene>
    <name evidence="7" type="ORF">OSB1V03_LOCUS8121</name>
</gene>
<evidence type="ECO:0000256" key="2">
    <source>
        <dbReference type="ARBA" id="ARBA00022692"/>
    </source>
</evidence>
<keyword evidence="8" id="KW-1185">Reference proteome</keyword>
<feature type="transmembrane region" description="Helical" evidence="6">
    <location>
        <begin position="20"/>
        <end position="38"/>
    </location>
</feature>
<keyword evidence="2 6" id="KW-0812">Transmembrane</keyword>
<sequence>MSKNNCLINADSSSKTLLKYLLSFAVGGLLGDVFLHLLPEASDHMLRTGMSSRNVQLYLGLWTLIGILCFAFTESFFSHVSKHNEVMGYLNLLANGFDNLTHGVAVGASFLVSIKMGLFTTFAIAVHEIPHEIGDFAILIKSGFNKWQAVRAQVYIAGVTVLGSLIILLADSADAVGIKTLWILPFTSGGFLHISLVSILPELLSEPDLWQSVKQTLFIIFGVSVMAFVNLLAD</sequence>
<dbReference type="OrthoDB" id="200954at2759"/>
<dbReference type="GO" id="GO:0005385">
    <property type="term" value="F:zinc ion transmembrane transporter activity"/>
    <property type="evidence" value="ECO:0007669"/>
    <property type="project" value="TreeGrafter"/>
</dbReference>
<dbReference type="Pfam" id="PF02535">
    <property type="entry name" value="Zip"/>
    <property type="match status" value="2"/>
</dbReference>
<name>A0A7R9Q1B6_9ACAR</name>
<feature type="transmembrane region" description="Helical" evidence="6">
    <location>
        <begin position="182"/>
        <end position="204"/>
    </location>
</feature>
<dbReference type="InterPro" id="IPR003689">
    <property type="entry name" value="ZIP"/>
</dbReference>
<keyword evidence="3 6" id="KW-1133">Transmembrane helix</keyword>
<evidence type="ECO:0000313" key="7">
    <source>
        <dbReference type="EMBL" id="CAD7627696.1"/>
    </source>
</evidence>
<comment type="similarity">
    <text evidence="5">Belongs to the ZIP transporter (TC 2.A.5) family. KE4/Catsup subfamily.</text>
</comment>
<reference evidence="7" key="1">
    <citation type="submission" date="2020-11" db="EMBL/GenBank/DDBJ databases">
        <authorList>
            <person name="Tran Van P."/>
        </authorList>
    </citation>
    <scope>NUCLEOTIDE SEQUENCE</scope>
</reference>
<accession>A0A7R9Q1B6</accession>
<protein>
    <submittedName>
        <fullName evidence="7">Uncharacterized protein</fullName>
    </submittedName>
</protein>
<dbReference type="PANTHER" id="PTHR16950:SF16">
    <property type="entry name" value="ZINC TRANSPORTER ZIP13"/>
    <property type="match status" value="1"/>
</dbReference>
<dbReference type="GO" id="GO:0016020">
    <property type="term" value="C:membrane"/>
    <property type="evidence" value="ECO:0007669"/>
    <property type="project" value="UniProtKB-SubCell"/>
</dbReference>
<evidence type="ECO:0000256" key="3">
    <source>
        <dbReference type="ARBA" id="ARBA00022989"/>
    </source>
</evidence>
<dbReference type="EMBL" id="OC859536">
    <property type="protein sequence ID" value="CAD7627696.1"/>
    <property type="molecule type" value="Genomic_DNA"/>
</dbReference>
<dbReference type="Proteomes" id="UP000759131">
    <property type="component" value="Unassembled WGS sequence"/>
</dbReference>
<dbReference type="AlphaFoldDB" id="A0A7R9Q1B6"/>
<organism evidence="7">
    <name type="scientific">Medioppia subpectinata</name>
    <dbReference type="NCBI Taxonomy" id="1979941"/>
    <lineage>
        <taxon>Eukaryota</taxon>
        <taxon>Metazoa</taxon>
        <taxon>Ecdysozoa</taxon>
        <taxon>Arthropoda</taxon>
        <taxon>Chelicerata</taxon>
        <taxon>Arachnida</taxon>
        <taxon>Acari</taxon>
        <taxon>Acariformes</taxon>
        <taxon>Sarcoptiformes</taxon>
        <taxon>Oribatida</taxon>
        <taxon>Brachypylina</taxon>
        <taxon>Oppioidea</taxon>
        <taxon>Oppiidae</taxon>
        <taxon>Medioppia</taxon>
    </lineage>
</organism>
<dbReference type="PANTHER" id="PTHR16950">
    <property type="entry name" value="ZINC TRANSPORTER SLC39A7 HISTIDINE-RICH MEMBRANE PROTEIN KE4"/>
    <property type="match status" value="1"/>
</dbReference>
<evidence type="ECO:0000256" key="1">
    <source>
        <dbReference type="ARBA" id="ARBA00004141"/>
    </source>
</evidence>
<evidence type="ECO:0000313" key="8">
    <source>
        <dbReference type="Proteomes" id="UP000759131"/>
    </source>
</evidence>
<dbReference type="EMBL" id="CAJPIZ010004961">
    <property type="protein sequence ID" value="CAG2108126.1"/>
    <property type="molecule type" value="Genomic_DNA"/>
</dbReference>
<feature type="transmembrane region" description="Helical" evidence="6">
    <location>
        <begin position="216"/>
        <end position="233"/>
    </location>
</feature>
<comment type="subcellular location">
    <subcellularLocation>
        <location evidence="1">Membrane</location>
        <topology evidence="1">Multi-pass membrane protein</topology>
    </subcellularLocation>
</comment>
<keyword evidence="4 6" id="KW-0472">Membrane</keyword>
<evidence type="ECO:0000256" key="6">
    <source>
        <dbReference type="SAM" id="Phobius"/>
    </source>
</evidence>
<evidence type="ECO:0000256" key="4">
    <source>
        <dbReference type="ARBA" id="ARBA00023136"/>
    </source>
</evidence>
<evidence type="ECO:0000256" key="5">
    <source>
        <dbReference type="ARBA" id="ARBA00038485"/>
    </source>
</evidence>
<feature type="transmembrane region" description="Helical" evidence="6">
    <location>
        <begin position="152"/>
        <end position="170"/>
    </location>
</feature>
<dbReference type="GO" id="GO:0006882">
    <property type="term" value="P:intracellular zinc ion homeostasis"/>
    <property type="evidence" value="ECO:0007669"/>
    <property type="project" value="TreeGrafter"/>
</dbReference>
<proteinExistence type="inferred from homology"/>
<feature type="transmembrane region" description="Helical" evidence="6">
    <location>
        <begin position="100"/>
        <end position="126"/>
    </location>
</feature>
<feature type="transmembrane region" description="Helical" evidence="6">
    <location>
        <begin position="59"/>
        <end position="80"/>
    </location>
</feature>